<keyword evidence="7 15" id="KW-0547">Nucleotide-binding</keyword>
<dbReference type="GO" id="GO:0007005">
    <property type="term" value="P:mitochondrion organization"/>
    <property type="evidence" value="ECO:0007669"/>
    <property type="project" value="InterPro"/>
</dbReference>
<proteinExistence type="inferred from homology"/>
<dbReference type="Gene3D" id="3.40.50.300">
    <property type="entry name" value="P-loop containing nucleotide triphosphate hydrolases"/>
    <property type="match status" value="2"/>
</dbReference>
<dbReference type="Pfam" id="PF08355">
    <property type="entry name" value="EF_assoc_1"/>
    <property type="match status" value="1"/>
</dbReference>
<evidence type="ECO:0000256" key="9">
    <source>
        <dbReference type="ARBA" id="ARBA00022801"/>
    </source>
</evidence>
<evidence type="ECO:0000256" key="11">
    <source>
        <dbReference type="ARBA" id="ARBA00022989"/>
    </source>
</evidence>
<sequence length="654" mass="72831">MRRDVRILLVGDEGVGKSTIVTSLIKESFVPHVQHVVPEVTIPPDVTPENVTTYIVDSSAPWPHHRPHLESELRKAHVICVVYAIDNPNSFDRLPTYWLPYFRSLGVNVPVILVGNKIDLRAGKAEIRPIMDDFKEVETCVECSAKVPLNVSEIFYFAQKAVLHPTAPLYDSREHVLKPACVEALKRIFNISDINKDGVLDTIELNDFQSRCFGSPLQLQELKGIKDRVQQELPGDIGVRDDGLTEAGFLYLHTMFIQRGRLETTWTVLRKFGYAEDLRLTEAFLAPKFDVPYDCSVELSTLGYQFFTDIFEKFDKKHGGINKRELDDLFSTSPGNPWGESARFPDKIVTDDDGSVSLQGWLAQWSMTTLLDYKTTLAYLAYLGYPQTQPYLTGSPSTSSSVTTSTPSTTTALQVTKPRRADRKRGKVTRNVFLCYVCGAAGSGKTSLLRTFSGKRFSPTYEPTSKPISVVNSVEINGSEKYLVLQEFGSTYESETLRNSKKLDLADVIVYVHDSSDTNSFSYISNLRLGPHPSIFVATKSDLDLAQQRHEVQPDVYCRRLSLQVPVAVSVRTNQMADVFQAICNVAMNPLSALPGGADGGVSAVGRVRTYLTISAFLGVTLSILAYRRGPSPGLFGWGLGGSWVAWFFGRREF</sequence>
<keyword evidence="9 15" id="KW-0378">Hydrolase</keyword>
<dbReference type="GO" id="GO:0005509">
    <property type="term" value="F:calcium ion binding"/>
    <property type="evidence" value="ECO:0007669"/>
    <property type="project" value="InterPro"/>
</dbReference>
<dbReference type="InterPro" id="IPR013566">
    <property type="entry name" value="EF_hand_assoc_1"/>
</dbReference>
<dbReference type="PROSITE" id="PS51419">
    <property type="entry name" value="RAB"/>
    <property type="match status" value="1"/>
</dbReference>
<dbReference type="PROSITE" id="PS50222">
    <property type="entry name" value="EF_HAND_2"/>
    <property type="match status" value="1"/>
</dbReference>
<dbReference type="CDD" id="cd01892">
    <property type="entry name" value="Miro2"/>
    <property type="match status" value="1"/>
</dbReference>
<organism evidence="19 20">
    <name type="scientific">Hydnum rufescens UP504</name>
    <dbReference type="NCBI Taxonomy" id="1448309"/>
    <lineage>
        <taxon>Eukaryota</taxon>
        <taxon>Fungi</taxon>
        <taxon>Dikarya</taxon>
        <taxon>Basidiomycota</taxon>
        <taxon>Agaricomycotina</taxon>
        <taxon>Agaricomycetes</taxon>
        <taxon>Cantharellales</taxon>
        <taxon>Hydnaceae</taxon>
        <taxon>Hydnum</taxon>
    </lineage>
</organism>
<dbReference type="Pfam" id="PF00071">
    <property type="entry name" value="Ras"/>
    <property type="match status" value="1"/>
</dbReference>
<evidence type="ECO:0000256" key="10">
    <source>
        <dbReference type="ARBA" id="ARBA00022837"/>
    </source>
</evidence>
<name>A0A9P6BBG0_9AGAM</name>
<dbReference type="InterPro" id="IPR020860">
    <property type="entry name" value="MIRO_dom"/>
</dbReference>
<dbReference type="PROSITE" id="PS51423">
    <property type="entry name" value="MIRO"/>
    <property type="match status" value="2"/>
</dbReference>
<feature type="compositionally biased region" description="Low complexity" evidence="16">
    <location>
        <begin position="395"/>
        <end position="411"/>
    </location>
</feature>
<feature type="domain" description="EF-hand" evidence="17">
    <location>
        <begin position="180"/>
        <end position="215"/>
    </location>
</feature>
<keyword evidence="12 15" id="KW-0496">Mitochondrion</keyword>
<evidence type="ECO:0000256" key="16">
    <source>
        <dbReference type="SAM" id="MobiDB-lite"/>
    </source>
</evidence>
<protein>
    <recommendedName>
        <fullName evidence="15">Mitochondrial Rho GTPase</fullName>
        <ecNumber evidence="15">3.6.5.-</ecNumber>
    </recommendedName>
</protein>
<dbReference type="InterPro" id="IPR011992">
    <property type="entry name" value="EF-hand-dom_pair"/>
</dbReference>
<keyword evidence="6" id="KW-0677">Repeat</keyword>
<reference evidence="19" key="1">
    <citation type="journal article" date="2020" name="Nat. Commun.">
        <title>Large-scale genome sequencing of mycorrhizal fungi provides insights into the early evolution of symbiotic traits.</title>
        <authorList>
            <person name="Miyauchi S."/>
            <person name="Kiss E."/>
            <person name="Kuo A."/>
            <person name="Drula E."/>
            <person name="Kohler A."/>
            <person name="Sanchez-Garcia M."/>
            <person name="Morin E."/>
            <person name="Andreopoulos B."/>
            <person name="Barry K.W."/>
            <person name="Bonito G."/>
            <person name="Buee M."/>
            <person name="Carver A."/>
            <person name="Chen C."/>
            <person name="Cichocki N."/>
            <person name="Clum A."/>
            <person name="Culley D."/>
            <person name="Crous P.W."/>
            <person name="Fauchery L."/>
            <person name="Girlanda M."/>
            <person name="Hayes R.D."/>
            <person name="Keri Z."/>
            <person name="LaButti K."/>
            <person name="Lipzen A."/>
            <person name="Lombard V."/>
            <person name="Magnuson J."/>
            <person name="Maillard F."/>
            <person name="Murat C."/>
            <person name="Nolan M."/>
            <person name="Ohm R.A."/>
            <person name="Pangilinan J."/>
            <person name="Pereira M.F."/>
            <person name="Perotto S."/>
            <person name="Peter M."/>
            <person name="Pfister S."/>
            <person name="Riley R."/>
            <person name="Sitrit Y."/>
            <person name="Stielow J.B."/>
            <person name="Szollosi G."/>
            <person name="Zifcakova L."/>
            <person name="Stursova M."/>
            <person name="Spatafora J.W."/>
            <person name="Tedersoo L."/>
            <person name="Vaario L.M."/>
            <person name="Yamada A."/>
            <person name="Yan M."/>
            <person name="Wang P."/>
            <person name="Xu J."/>
            <person name="Bruns T."/>
            <person name="Baldrian P."/>
            <person name="Vilgalys R."/>
            <person name="Dunand C."/>
            <person name="Henrissat B."/>
            <person name="Grigoriev I.V."/>
            <person name="Hibbett D."/>
            <person name="Nagy L.G."/>
            <person name="Martin F.M."/>
        </authorList>
    </citation>
    <scope>NUCLEOTIDE SEQUENCE</scope>
    <source>
        <strain evidence="19">UP504</strain>
    </source>
</reference>
<feature type="region of interest" description="Disordered" evidence="16">
    <location>
        <begin position="393"/>
        <end position="413"/>
    </location>
</feature>
<dbReference type="PROSITE" id="PS00018">
    <property type="entry name" value="EF_HAND_1"/>
    <property type="match status" value="1"/>
</dbReference>
<comment type="subcellular location">
    <subcellularLocation>
        <location evidence="2 15">Mitochondrion outer membrane</location>
        <topology evidence="2 15">Single-pass type IV membrane protein</topology>
    </subcellularLocation>
</comment>
<dbReference type="EC" id="3.6.5.-" evidence="15"/>
<dbReference type="SMART" id="SM00173">
    <property type="entry name" value="RAS"/>
    <property type="match status" value="1"/>
</dbReference>
<evidence type="ECO:0000256" key="5">
    <source>
        <dbReference type="ARBA" id="ARBA00022723"/>
    </source>
</evidence>
<evidence type="ECO:0000259" key="17">
    <source>
        <dbReference type="PROSITE" id="PS50222"/>
    </source>
</evidence>
<dbReference type="InterPro" id="IPR001806">
    <property type="entry name" value="Small_GTPase"/>
</dbReference>
<dbReference type="PIRSF" id="PIRSF037488">
    <property type="entry name" value="Mt_Rho_GTPase"/>
    <property type="match status" value="1"/>
</dbReference>
<evidence type="ECO:0000256" key="15">
    <source>
        <dbReference type="PIRNR" id="PIRNR037488"/>
    </source>
</evidence>
<dbReference type="SUPFAM" id="SSF47473">
    <property type="entry name" value="EF-hand"/>
    <property type="match status" value="1"/>
</dbReference>
<evidence type="ECO:0000256" key="7">
    <source>
        <dbReference type="ARBA" id="ARBA00022741"/>
    </source>
</evidence>
<evidence type="ECO:0000313" key="19">
    <source>
        <dbReference type="EMBL" id="KAF9519751.1"/>
    </source>
</evidence>
<dbReference type="PANTHER" id="PTHR46819:SF1">
    <property type="entry name" value="EF-HAND CALCIUM-BINDING DOMAIN-CONTAINING PROTEIN 7"/>
    <property type="match status" value="1"/>
</dbReference>
<dbReference type="InterPro" id="IPR052266">
    <property type="entry name" value="Miro-EF-hand_domain"/>
</dbReference>
<dbReference type="OrthoDB" id="10020961at2759"/>
<comment type="function">
    <text evidence="1 15">Mitochondrial GTPase involved in mitochondrial trafficking. Probably involved in control of anterograde transport of mitochondria and their subcellular distribution.</text>
</comment>
<evidence type="ECO:0000313" key="20">
    <source>
        <dbReference type="Proteomes" id="UP000886523"/>
    </source>
</evidence>
<accession>A0A9P6BBG0</accession>
<dbReference type="Proteomes" id="UP000886523">
    <property type="component" value="Unassembled WGS sequence"/>
</dbReference>
<dbReference type="GO" id="GO:0003924">
    <property type="term" value="F:GTPase activity"/>
    <property type="evidence" value="ECO:0007669"/>
    <property type="project" value="InterPro"/>
</dbReference>
<keyword evidence="4" id="KW-0812">Transmembrane</keyword>
<dbReference type="AlphaFoldDB" id="A0A9P6BBG0"/>
<evidence type="ECO:0000256" key="13">
    <source>
        <dbReference type="ARBA" id="ARBA00023134"/>
    </source>
</evidence>
<keyword evidence="20" id="KW-1185">Reference proteome</keyword>
<feature type="domain" description="Miro" evidence="18">
    <location>
        <begin position="2"/>
        <end position="164"/>
    </location>
</feature>
<dbReference type="GO" id="GO:0005525">
    <property type="term" value="F:GTP binding"/>
    <property type="evidence" value="ECO:0007669"/>
    <property type="project" value="UniProtKB-KW"/>
</dbReference>
<keyword evidence="14 15" id="KW-0472">Membrane</keyword>
<dbReference type="FunFam" id="3.40.50.300:FF:000170">
    <property type="entry name" value="Mitochondrial Rho GTPase"/>
    <property type="match status" value="1"/>
</dbReference>
<dbReference type="PRINTS" id="PR00449">
    <property type="entry name" value="RASTRNSFRMNG"/>
</dbReference>
<dbReference type="InterPro" id="IPR002048">
    <property type="entry name" value="EF_hand_dom"/>
</dbReference>
<keyword evidence="13 15" id="KW-0342">GTP-binding</keyword>
<evidence type="ECO:0000256" key="8">
    <source>
        <dbReference type="ARBA" id="ARBA00022787"/>
    </source>
</evidence>
<comment type="caution">
    <text evidence="19">The sequence shown here is derived from an EMBL/GenBank/DDBJ whole genome shotgun (WGS) entry which is preliminary data.</text>
</comment>
<dbReference type="FunFam" id="1.10.238.10:FF:000011">
    <property type="entry name" value="Mitochondrial Rho GTPase"/>
    <property type="match status" value="1"/>
</dbReference>
<dbReference type="InterPro" id="IPR013567">
    <property type="entry name" value="EF_hand_assoc_2"/>
</dbReference>
<evidence type="ECO:0000256" key="4">
    <source>
        <dbReference type="ARBA" id="ARBA00022692"/>
    </source>
</evidence>
<keyword evidence="10 15" id="KW-0106">Calcium</keyword>
<evidence type="ECO:0000256" key="12">
    <source>
        <dbReference type="ARBA" id="ARBA00023128"/>
    </source>
</evidence>
<gene>
    <name evidence="19" type="ORF">BS47DRAFT_1465561</name>
</gene>
<keyword evidence="8 15" id="KW-1000">Mitochondrion outer membrane</keyword>
<evidence type="ECO:0000256" key="1">
    <source>
        <dbReference type="ARBA" id="ARBA00003481"/>
    </source>
</evidence>
<dbReference type="CDD" id="cd01893">
    <property type="entry name" value="Miro1"/>
    <property type="match status" value="1"/>
</dbReference>
<comment type="similarity">
    <text evidence="3 15">Belongs to the mitochondrial Rho GTPase family.</text>
</comment>
<dbReference type="Gene3D" id="1.10.238.10">
    <property type="entry name" value="EF-hand"/>
    <property type="match status" value="2"/>
</dbReference>
<evidence type="ECO:0000256" key="3">
    <source>
        <dbReference type="ARBA" id="ARBA00007981"/>
    </source>
</evidence>
<dbReference type="GO" id="GO:0005741">
    <property type="term" value="C:mitochondrial outer membrane"/>
    <property type="evidence" value="ECO:0007669"/>
    <property type="project" value="UniProtKB-SubCell"/>
</dbReference>
<evidence type="ECO:0000256" key="2">
    <source>
        <dbReference type="ARBA" id="ARBA00004200"/>
    </source>
</evidence>
<evidence type="ECO:0000259" key="18">
    <source>
        <dbReference type="PROSITE" id="PS51423"/>
    </source>
</evidence>
<keyword evidence="11" id="KW-1133">Transmembrane helix</keyword>
<dbReference type="SMART" id="SM00174">
    <property type="entry name" value="RHO"/>
    <property type="match status" value="1"/>
</dbReference>
<dbReference type="PANTHER" id="PTHR46819">
    <property type="entry name" value="EF-HAND CALCIUM-BINDING DOMAIN-CONTAINING PROTEIN 7"/>
    <property type="match status" value="1"/>
</dbReference>
<dbReference type="SMART" id="SM00175">
    <property type="entry name" value="RAB"/>
    <property type="match status" value="1"/>
</dbReference>
<dbReference type="SUPFAM" id="SSF52540">
    <property type="entry name" value="P-loop containing nucleoside triphosphate hydrolases"/>
    <property type="match status" value="2"/>
</dbReference>
<keyword evidence="5" id="KW-0479">Metal-binding</keyword>
<dbReference type="InterPro" id="IPR021181">
    <property type="entry name" value="Miro"/>
</dbReference>
<dbReference type="EMBL" id="MU128916">
    <property type="protein sequence ID" value="KAF9519751.1"/>
    <property type="molecule type" value="Genomic_DNA"/>
</dbReference>
<evidence type="ECO:0000256" key="14">
    <source>
        <dbReference type="ARBA" id="ARBA00023136"/>
    </source>
</evidence>
<feature type="domain" description="Miro" evidence="18">
    <location>
        <begin position="430"/>
        <end position="589"/>
    </location>
</feature>
<dbReference type="InterPro" id="IPR018247">
    <property type="entry name" value="EF_Hand_1_Ca_BS"/>
</dbReference>
<dbReference type="InterPro" id="IPR027417">
    <property type="entry name" value="P-loop_NTPase"/>
</dbReference>
<dbReference type="FunFam" id="3.40.50.300:FF:000553">
    <property type="entry name" value="Mitochondrial Rho GTPase"/>
    <property type="match status" value="1"/>
</dbReference>
<evidence type="ECO:0000256" key="6">
    <source>
        <dbReference type="ARBA" id="ARBA00022737"/>
    </source>
</evidence>
<dbReference type="Pfam" id="PF08356">
    <property type="entry name" value="EF_assoc_2"/>
    <property type="match status" value="1"/>
</dbReference>